<evidence type="ECO:0000256" key="4">
    <source>
        <dbReference type="ARBA" id="ARBA00022741"/>
    </source>
</evidence>
<dbReference type="EC" id="2.7.11.1" evidence="1"/>
<keyword evidence="10" id="KW-0472">Membrane</keyword>
<proteinExistence type="predicted"/>
<organism evidence="12 13">
    <name type="scientific">Chlorogloeopsis fritschii PCC 6912</name>
    <dbReference type="NCBI Taxonomy" id="211165"/>
    <lineage>
        <taxon>Bacteria</taxon>
        <taxon>Bacillati</taxon>
        <taxon>Cyanobacteriota</taxon>
        <taxon>Cyanophyceae</taxon>
        <taxon>Nostocales</taxon>
        <taxon>Chlorogloeopsidaceae</taxon>
        <taxon>Chlorogloeopsis</taxon>
    </lineage>
</organism>
<feature type="transmembrane region" description="Helical" evidence="10">
    <location>
        <begin position="386"/>
        <end position="403"/>
    </location>
</feature>
<dbReference type="OrthoDB" id="428645at2"/>
<keyword evidence="3" id="KW-0808">Transferase</keyword>
<evidence type="ECO:0000256" key="6">
    <source>
        <dbReference type="ARBA" id="ARBA00022840"/>
    </source>
</evidence>
<dbReference type="InterPro" id="IPR007890">
    <property type="entry name" value="CHASE2"/>
</dbReference>
<dbReference type="GO" id="GO:0005524">
    <property type="term" value="F:ATP binding"/>
    <property type="evidence" value="ECO:0007669"/>
    <property type="project" value="UniProtKB-UniRule"/>
</dbReference>
<dbReference type="Proteomes" id="UP000268857">
    <property type="component" value="Unassembled WGS sequence"/>
</dbReference>
<dbReference type="InterPro" id="IPR017441">
    <property type="entry name" value="Protein_kinase_ATP_BS"/>
</dbReference>
<feature type="domain" description="Protein kinase" evidence="11">
    <location>
        <begin position="484"/>
        <end position="746"/>
    </location>
</feature>
<evidence type="ECO:0000256" key="1">
    <source>
        <dbReference type="ARBA" id="ARBA00012513"/>
    </source>
</evidence>
<dbReference type="CDD" id="cd14014">
    <property type="entry name" value="STKc_PknB_like"/>
    <property type="match status" value="1"/>
</dbReference>
<dbReference type="Pfam" id="PF05226">
    <property type="entry name" value="CHASE2"/>
    <property type="match status" value="1"/>
</dbReference>
<gene>
    <name evidence="12" type="ORF">PCC6912_29480</name>
</gene>
<dbReference type="SMART" id="SM00220">
    <property type="entry name" value="S_TKc"/>
    <property type="match status" value="1"/>
</dbReference>
<keyword evidence="10" id="KW-1133">Transmembrane helix</keyword>
<dbReference type="STRING" id="211165.GCA_000317285_02513"/>
<evidence type="ECO:0000256" key="2">
    <source>
        <dbReference type="ARBA" id="ARBA00022527"/>
    </source>
</evidence>
<evidence type="ECO:0000256" key="5">
    <source>
        <dbReference type="ARBA" id="ARBA00022777"/>
    </source>
</evidence>
<reference evidence="12 13" key="1">
    <citation type="journal article" date="2019" name="Genome Biol. Evol.">
        <title>Day and night: Metabolic profiles and evolutionary relationships of six axenic non-marine cyanobacteria.</title>
        <authorList>
            <person name="Will S.E."/>
            <person name="Henke P."/>
            <person name="Boedeker C."/>
            <person name="Huang S."/>
            <person name="Brinkmann H."/>
            <person name="Rohde M."/>
            <person name="Jarek M."/>
            <person name="Friedl T."/>
            <person name="Seufert S."/>
            <person name="Schumacher M."/>
            <person name="Overmann J."/>
            <person name="Neumann-Schaal M."/>
            <person name="Petersen J."/>
        </authorList>
    </citation>
    <scope>NUCLEOTIDE SEQUENCE [LARGE SCALE GENOMIC DNA]</scope>
    <source>
        <strain evidence="12 13">PCC 6912</strain>
    </source>
</reference>
<keyword evidence="4 9" id="KW-0547">Nucleotide-binding</keyword>
<dbReference type="EMBL" id="RSCJ01000010">
    <property type="protein sequence ID" value="RUR80926.1"/>
    <property type="molecule type" value="Genomic_DNA"/>
</dbReference>
<keyword evidence="5" id="KW-0418">Kinase</keyword>
<evidence type="ECO:0000256" key="8">
    <source>
        <dbReference type="ARBA" id="ARBA00048679"/>
    </source>
</evidence>
<evidence type="ECO:0000256" key="9">
    <source>
        <dbReference type="PROSITE-ProRule" id="PRU10141"/>
    </source>
</evidence>
<comment type="catalytic activity">
    <reaction evidence="8">
        <text>L-seryl-[protein] + ATP = O-phospho-L-seryl-[protein] + ADP + H(+)</text>
        <dbReference type="Rhea" id="RHEA:17989"/>
        <dbReference type="Rhea" id="RHEA-COMP:9863"/>
        <dbReference type="Rhea" id="RHEA-COMP:11604"/>
        <dbReference type="ChEBI" id="CHEBI:15378"/>
        <dbReference type="ChEBI" id="CHEBI:29999"/>
        <dbReference type="ChEBI" id="CHEBI:30616"/>
        <dbReference type="ChEBI" id="CHEBI:83421"/>
        <dbReference type="ChEBI" id="CHEBI:456216"/>
        <dbReference type="EC" id="2.7.11.1"/>
    </reaction>
</comment>
<accession>A0A433NFK0</accession>
<dbReference type="SUPFAM" id="SSF56112">
    <property type="entry name" value="Protein kinase-like (PK-like)"/>
    <property type="match status" value="1"/>
</dbReference>
<protein>
    <recommendedName>
        <fullName evidence="1">non-specific serine/threonine protein kinase</fullName>
        <ecNumber evidence="1">2.7.11.1</ecNumber>
    </recommendedName>
</protein>
<evidence type="ECO:0000256" key="3">
    <source>
        <dbReference type="ARBA" id="ARBA00022679"/>
    </source>
</evidence>
<feature type="transmembrane region" description="Helical" evidence="10">
    <location>
        <begin position="359"/>
        <end position="379"/>
    </location>
</feature>
<dbReference type="Pfam" id="PF00069">
    <property type="entry name" value="Pkinase"/>
    <property type="match status" value="1"/>
</dbReference>
<name>A0A433NFK0_CHLFR</name>
<dbReference type="SMART" id="SM01080">
    <property type="entry name" value="CHASE2"/>
    <property type="match status" value="1"/>
</dbReference>
<evidence type="ECO:0000256" key="7">
    <source>
        <dbReference type="ARBA" id="ARBA00047899"/>
    </source>
</evidence>
<dbReference type="GO" id="GO:0004674">
    <property type="term" value="F:protein serine/threonine kinase activity"/>
    <property type="evidence" value="ECO:0007669"/>
    <property type="project" value="UniProtKB-KW"/>
</dbReference>
<keyword evidence="2" id="KW-0723">Serine/threonine-protein kinase</keyword>
<comment type="caution">
    <text evidence="12">The sequence shown here is derived from an EMBL/GenBank/DDBJ whole genome shotgun (WGS) entry which is preliminary data.</text>
</comment>
<sequence>MAEEPKYTLTKKDVSTANQFSNKPTKASLTTSLRQSKLIARLGDLVAGAAVVGSALLTASSLGWVQLIENQVYSSFFILRGSVAPPENMIILAIDEQSISEPEYHYHTDPQAYAYLEPLKAFPFQRAAYAQVIEKLVRAGARHVAVDVVFDMPSSYGEQDDRQLQKVLQRYGNKVSLAALYENFETHQGTFWQLTQPQQIFRTGSVSIGSVNFPKEVDNKVHRLASEFPKLLAEKQGWMPTEKMLSFDEIVLRASQINYSQPKGDRIYFYGSAGTFETIPFWHVFDPENWNTYLQKGKVFKDKIVLIGATAQLTKDYYSVPAASSWLYPEQMSGVEIHANAIATLMEGKSIAEAIKSQFWRGVFVLFLVGGCSVIVVKCKRGISRFFYSTVLAMSWIVISYALFVSSHIIFPTAIPVLAIAAIGILYLGTEVVRETIRKQQLLVIFNKYKSSAVVQEIINQDEFQDLLQQLDVALSGKILGGRYKILKVLGAGGFSETYIAEDTQLPGNPLCVVKQLKPANSKFEQLQVARRLFYSEAQTLQKLGNHSQIPQLLAYFEEEEEFYLVQEYIVGHALSQELLPGKRISETDTIEILQDLLQTLTFVHQHGVIHRDIKPGNIIRRDSDGKLVLIDFGAVKEVAIQQLEAPEQTAFTIGIGTKGYAPSEQRFGRPQYSSDIYAVGMIAIKALTGISPHELETDANGELKWSDKAHISHALAEIISKMVLEDFQQRYQSALEVLGAINKLILSEDRNFLLGEESLPSTLFLEDSNTPTTPWIKQSEDTQDLTYSTYLLPKPEENQE</sequence>
<dbReference type="Gene3D" id="3.30.200.20">
    <property type="entry name" value="Phosphorylase Kinase, domain 1"/>
    <property type="match status" value="1"/>
</dbReference>
<dbReference type="InterPro" id="IPR011009">
    <property type="entry name" value="Kinase-like_dom_sf"/>
</dbReference>
<evidence type="ECO:0000313" key="12">
    <source>
        <dbReference type="EMBL" id="RUR80926.1"/>
    </source>
</evidence>
<dbReference type="Gene3D" id="1.10.510.10">
    <property type="entry name" value="Transferase(Phosphotransferase) domain 1"/>
    <property type="match status" value="1"/>
</dbReference>
<keyword evidence="6 9" id="KW-0067">ATP-binding</keyword>
<dbReference type="PROSITE" id="PS50011">
    <property type="entry name" value="PROTEIN_KINASE_DOM"/>
    <property type="match status" value="1"/>
</dbReference>
<dbReference type="InterPro" id="IPR000719">
    <property type="entry name" value="Prot_kinase_dom"/>
</dbReference>
<feature type="binding site" evidence="9">
    <location>
        <position position="515"/>
    </location>
    <ligand>
        <name>ATP</name>
        <dbReference type="ChEBI" id="CHEBI:30616"/>
    </ligand>
</feature>
<feature type="transmembrane region" description="Helical" evidence="10">
    <location>
        <begin position="409"/>
        <end position="429"/>
    </location>
</feature>
<evidence type="ECO:0000259" key="11">
    <source>
        <dbReference type="PROSITE" id="PS50011"/>
    </source>
</evidence>
<keyword evidence="13" id="KW-1185">Reference proteome</keyword>
<comment type="catalytic activity">
    <reaction evidence="7">
        <text>L-threonyl-[protein] + ATP = O-phospho-L-threonyl-[protein] + ADP + H(+)</text>
        <dbReference type="Rhea" id="RHEA:46608"/>
        <dbReference type="Rhea" id="RHEA-COMP:11060"/>
        <dbReference type="Rhea" id="RHEA-COMP:11605"/>
        <dbReference type="ChEBI" id="CHEBI:15378"/>
        <dbReference type="ChEBI" id="CHEBI:30013"/>
        <dbReference type="ChEBI" id="CHEBI:30616"/>
        <dbReference type="ChEBI" id="CHEBI:61977"/>
        <dbReference type="ChEBI" id="CHEBI:456216"/>
        <dbReference type="EC" id="2.7.11.1"/>
    </reaction>
</comment>
<dbReference type="RefSeq" id="WP_016876248.1">
    <property type="nucleotide sequence ID" value="NZ_AJLN01000069.1"/>
</dbReference>
<dbReference type="PANTHER" id="PTHR24363:SF0">
    <property type="entry name" value="SERINE_THREONINE KINASE LIKE DOMAIN CONTAINING 1"/>
    <property type="match status" value="1"/>
</dbReference>
<evidence type="ECO:0000256" key="10">
    <source>
        <dbReference type="SAM" id="Phobius"/>
    </source>
</evidence>
<dbReference type="AlphaFoldDB" id="A0A433NFK0"/>
<evidence type="ECO:0000313" key="13">
    <source>
        <dbReference type="Proteomes" id="UP000268857"/>
    </source>
</evidence>
<dbReference type="PROSITE" id="PS00107">
    <property type="entry name" value="PROTEIN_KINASE_ATP"/>
    <property type="match status" value="1"/>
</dbReference>
<dbReference type="PANTHER" id="PTHR24363">
    <property type="entry name" value="SERINE/THREONINE PROTEIN KINASE"/>
    <property type="match status" value="1"/>
</dbReference>
<keyword evidence="10" id="KW-0812">Transmembrane</keyword>